<gene>
    <name evidence="2" type="ORF">BSTOLATCC_MIC1363</name>
</gene>
<keyword evidence="3" id="KW-1185">Reference proteome</keyword>
<dbReference type="SMART" id="SM00213">
    <property type="entry name" value="UBQ"/>
    <property type="match status" value="1"/>
</dbReference>
<dbReference type="Gene3D" id="3.10.20.90">
    <property type="entry name" value="Phosphatidylinositol 3-kinase Catalytic Subunit, Chain A, domain 1"/>
    <property type="match status" value="1"/>
</dbReference>
<proteinExistence type="predicted"/>
<feature type="domain" description="Ubiquitin-like" evidence="1">
    <location>
        <begin position="1"/>
        <end position="76"/>
    </location>
</feature>
<dbReference type="Pfam" id="PF00240">
    <property type="entry name" value="ubiquitin"/>
    <property type="match status" value="1"/>
</dbReference>
<dbReference type="AlphaFoldDB" id="A0AAU9I9A1"/>
<name>A0AAU9I9A1_9CILI</name>
<dbReference type="PROSITE" id="PS50053">
    <property type="entry name" value="UBIQUITIN_2"/>
    <property type="match status" value="1"/>
</dbReference>
<evidence type="ECO:0000313" key="2">
    <source>
        <dbReference type="EMBL" id="CAG9310520.1"/>
    </source>
</evidence>
<dbReference type="InterPro" id="IPR029071">
    <property type="entry name" value="Ubiquitin-like_domsf"/>
</dbReference>
<evidence type="ECO:0000313" key="3">
    <source>
        <dbReference type="Proteomes" id="UP001162131"/>
    </source>
</evidence>
<accession>A0AAU9I9A1</accession>
<protein>
    <recommendedName>
        <fullName evidence="1">Ubiquitin-like domain-containing protein</fullName>
    </recommendedName>
</protein>
<evidence type="ECO:0000259" key="1">
    <source>
        <dbReference type="PROSITE" id="PS50053"/>
    </source>
</evidence>
<dbReference type="InterPro" id="IPR000626">
    <property type="entry name" value="Ubiquitin-like_dom"/>
</dbReference>
<dbReference type="Proteomes" id="UP001162131">
    <property type="component" value="Unassembled WGS sequence"/>
</dbReference>
<sequence>MQIYLKEINGKHVAIDISSQETVLSFKTKVSRLTNIPIKEFYLVSQAKILEDKHSFHFYKLSHGKTVSLNLAIKGGGCVNSSSRSAINAISPNRKKIKVSTSLDKNLDVESAAENTLGRTPQNKAIAMPNSLLNKEFKDPYENKYTLRKLHTIENGVSQILYEELLNHFLNGMQSELTQWINKEMELREQKLFRDSFRCLSLKSFELLEASMYEAILRGIVEHIINESKLDFMVESLLIEEIETKLQISKSLDRTKKLQSQRKSVYEERLSKLIYEELLTDFTNGCNLNKVAENLISACQYEKKKSSLISKSSLVRIESVDMAEDYINEMFTPGEHSPNEYSLNYGWEEAKVNGKGPNMFNEKINNLAKPKYEKGKNTEVPHQFNLRASTIIELSNERVEFRDIVCEQMLEIGNRQCLLNGILNIFGNIPKNSISVPQSDGARLQEDITNMLEIINSADSYNFTSIKGKVLSKHEECEKFLHSNKLSVDLAPVGKSSISVLDLSFKWKSCSDSIQSISGRPYRFLCFNSNEIEAFKLFNLEIYKIPTSQPSLAAVFIQSEDLKGELKVWTKRNRTDIYSFFEDIFANFGEKVEAPTELWIPVFRKQINYNIPWIEGYEIPPQGNGTNSQFIKKCKETVDLEFNANNPPANSLQAAKQRGKIMTSNFIFGLTNPNANKGFSDPLFLCLVEQKDLISAG</sequence>
<dbReference type="SUPFAM" id="SSF54236">
    <property type="entry name" value="Ubiquitin-like"/>
    <property type="match status" value="1"/>
</dbReference>
<dbReference type="EMBL" id="CAJZBQ010000002">
    <property type="protein sequence ID" value="CAG9310520.1"/>
    <property type="molecule type" value="Genomic_DNA"/>
</dbReference>
<reference evidence="2" key="1">
    <citation type="submission" date="2021-09" db="EMBL/GenBank/DDBJ databases">
        <authorList>
            <consortium name="AG Swart"/>
            <person name="Singh M."/>
            <person name="Singh A."/>
            <person name="Seah K."/>
            <person name="Emmerich C."/>
        </authorList>
    </citation>
    <scope>NUCLEOTIDE SEQUENCE</scope>
    <source>
        <strain evidence="2">ATCC30299</strain>
    </source>
</reference>
<organism evidence="2 3">
    <name type="scientific">Blepharisma stoltei</name>
    <dbReference type="NCBI Taxonomy" id="1481888"/>
    <lineage>
        <taxon>Eukaryota</taxon>
        <taxon>Sar</taxon>
        <taxon>Alveolata</taxon>
        <taxon>Ciliophora</taxon>
        <taxon>Postciliodesmatophora</taxon>
        <taxon>Heterotrichea</taxon>
        <taxon>Heterotrichida</taxon>
        <taxon>Blepharismidae</taxon>
        <taxon>Blepharisma</taxon>
    </lineage>
</organism>
<comment type="caution">
    <text evidence="2">The sequence shown here is derived from an EMBL/GenBank/DDBJ whole genome shotgun (WGS) entry which is preliminary data.</text>
</comment>